<accession>A0A0B4CH45</accession>
<dbReference type="EMBL" id="JWSY01000004">
    <property type="protein sequence ID" value="KIC60614.1"/>
    <property type="molecule type" value="Genomic_DNA"/>
</dbReference>
<evidence type="ECO:0000256" key="7">
    <source>
        <dbReference type="ARBA" id="ARBA00038151"/>
    </source>
</evidence>
<dbReference type="STRING" id="172043.RM53_04025"/>
<keyword evidence="5 10" id="KW-1133">Transmembrane helix</keyword>
<evidence type="ECO:0000256" key="1">
    <source>
        <dbReference type="ARBA" id="ARBA00004651"/>
    </source>
</evidence>
<dbReference type="AlphaFoldDB" id="A0A0B4CH45"/>
<feature type="transmembrane region" description="Helical" evidence="10">
    <location>
        <begin position="33"/>
        <end position="50"/>
    </location>
</feature>
<dbReference type="SUPFAM" id="SSF103481">
    <property type="entry name" value="Multidrug resistance efflux transporter EmrE"/>
    <property type="match status" value="1"/>
</dbReference>
<dbReference type="Proteomes" id="UP000031166">
    <property type="component" value="Unassembled WGS sequence"/>
</dbReference>
<dbReference type="RefSeq" id="WP_039244429.1">
    <property type="nucleotide sequence ID" value="NZ_JWSY01000004.1"/>
</dbReference>
<comment type="subcellular location">
    <subcellularLocation>
        <location evidence="1 9">Cell membrane</location>
        <topology evidence="1 9">Multi-pass membrane protein</topology>
    </subcellularLocation>
</comment>
<name>A0A0B4CH45_9CAUL</name>
<keyword evidence="2" id="KW-0813">Transport</keyword>
<comment type="similarity">
    <text evidence="7">Belongs to the drug/metabolite transporter (DMT) superfamily. Small multidrug resistance (SMR) (TC 2.A.7.1) family. Gdx/SugE subfamily.</text>
</comment>
<dbReference type="InterPro" id="IPR045324">
    <property type="entry name" value="Small_multidrug_res"/>
</dbReference>
<dbReference type="FunFam" id="1.10.3730.20:FF:000001">
    <property type="entry name" value="Quaternary ammonium compound resistance transporter SugE"/>
    <property type="match status" value="1"/>
</dbReference>
<keyword evidence="3" id="KW-1003">Cell membrane</keyword>
<dbReference type="PANTHER" id="PTHR30561">
    <property type="entry name" value="SMR FAMILY PROTON-DEPENDENT DRUG EFFLUX TRANSPORTER SUGE"/>
    <property type="match status" value="1"/>
</dbReference>
<protein>
    <recommendedName>
        <fullName evidence="8">Guanidinium exporter</fullName>
    </recommendedName>
</protein>
<evidence type="ECO:0000313" key="11">
    <source>
        <dbReference type="EMBL" id="KIC60614.1"/>
    </source>
</evidence>
<sequence length="106" mass="11050">MAWVFLLFAGLLEVVWAFLMKASAGFTRPWPTVGMIIFMIGSFGLLSLAMKTLPLGTAYAIWTGIGAVGAFVVGAVFLGEPLTPLRIAGVALVASGLVVLKLAASH</sequence>
<dbReference type="GO" id="GO:0005886">
    <property type="term" value="C:plasma membrane"/>
    <property type="evidence" value="ECO:0007669"/>
    <property type="project" value="UniProtKB-SubCell"/>
</dbReference>
<evidence type="ECO:0000256" key="6">
    <source>
        <dbReference type="ARBA" id="ARBA00023136"/>
    </source>
</evidence>
<evidence type="ECO:0000256" key="5">
    <source>
        <dbReference type="ARBA" id="ARBA00022989"/>
    </source>
</evidence>
<evidence type="ECO:0000256" key="4">
    <source>
        <dbReference type="ARBA" id="ARBA00022692"/>
    </source>
</evidence>
<evidence type="ECO:0000313" key="12">
    <source>
        <dbReference type="Proteomes" id="UP000031166"/>
    </source>
</evidence>
<evidence type="ECO:0000256" key="8">
    <source>
        <dbReference type="ARBA" id="ARBA00039168"/>
    </source>
</evidence>
<reference evidence="11 12" key="1">
    <citation type="submission" date="2014-12" db="EMBL/GenBank/DDBJ databases">
        <title>Genome sequencing of Brevundimonas nasdae TPW30.</title>
        <authorList>
            <person name="Tan P.W."/>
            <person name="Chan K.-G."/>
        </authorList>
    </citation>
    <scope>NUCLEOTIDE SEQUENCE [LARGE SCALE GENOMIC DNA]</scope>
    <source>
        <strain evidence="11 12">TPW30</strain>
    </source>
</reference>
<evidence type="ECO:0000256" key="3">
    <source>
        <dbReference type="ARBA" id="ARBA00022475"/>
    </source>
</evidence>
<dbReference type="PANTHER" id="PTHR30561:SF0">
    <property type="entry name" value="GUANIDINIUM EXPORTER"/>
    <property type="match status" value="1"/>
</dbReference>
<dbReference type="GO" id="GO:0022857">
    <property type="term" value="F:transmembrane transporter activity"/>
    <property type="evidence" value="ECO:0007669"/>
    <property type="project" value="InterPro"/>
</dbReference>
<evidence type="ECO:0000256" key="2">
    <source>
        <dbReference type="ARBA" id="ARBA00022448"/>
    </source>
</evidence>
<dbReference type="Pfam" id="PF00893">
    <property type="entry name" value="Multi_Drug_Res"/>
    <property type="match status" value="1"/>
</dbReference>
<feature type="transmembrane region" description="Helical" evidence="10">
    <location>
        <begin position="57"/>
        <end position="79"/>
    </location>
</feature>
<comment type="caution">
    <text evidence="11">The sequence shown here is derived from an EMBL/GenBank/DDBJ whole genome shotgun (WGS) entry which is preliminary data.</text>
</comment>
<dbReference type="Gene3D" id="1.10.3730.20">
    <property type="match status" value="1"/>
</dbReference>
<keyword evidence="6 10" id="KW-0472">Membrane</keyword>
<evidence type="ECO:0000256" key="9">
    <source>
        <dbReference type="RuleBase" id="RU003942"/>
    </source>
</evidence>
<organism evidence="11 12">
    <name type="scientific">Brevundimonas nasdae</name>
    <dbReference type="NCBI Taxonomy" id="172043"/>
    <lineage>
        <taxon>Bacteria</taxon>
        <taxon>Pseudomonadati</taxon>
        <taxon>Pseudomonadota</taxon>
        <taxon>Alphaproteobacteria</taxon>
        <taxon>Caulobacterales</taxon>
        <taxon>Caulobacteraceae</taxon>
        <taxon>Brevundimonas</taxon>
    </lineage>
</organism>
<dbReference type="InterPro" id="IPR037185">
    <property type="entry name" value="EmrE-like"/>
</dbReference>
<keyword evidence="4 9" id="KW-0812">Transmembrane</keyword>
<gene>
    <name evidence="11" type="ORF">RM53_04025</name>
</gene>
<dbReference type="InterPro" id="IPR000390">
    <property type="entry name" value="Small_drug/metabolite_transptr"/>
</dbReference>
<proteinExistence type="inferred from homology"/>
<feature type="transmembrane region" description="Helical" evidence="10">
    <location>
        <begin position="85"/>
        <end position="104"/>
    </location>
</feature>
<evidence type="ECO:0000256" key="10">
    <source>
        <dbReference type="SAM" id="Phobius"/>
    </source>
</evidence>
<dbReference type="GO" id="GO:1990961">
    <property type="term" value="P:xenobiotic detoxification by transmembrane export across the plasma membrane"/>
    <property type="evidence" value="ECO:0007669"/>
    <property type="project" value="UniProtKB-ARBA"/>
</dbReference>